<dbReference type="EMBL" id="CAFAAI010000231">
    <property type="protein sequence ID" value="CAB4805987.1"/>
    <property type="molecule type" value="Genomic_DNA"/>
</dbReference>
<gene>
    <name evidence="1" type="ORF">UFOPK2992_01285</name>
</gene>
<evidence type="ECO:0000313" key="1">
    <source>
        <dbReference type="EMBL" id="CAB4805987.1"/>
    </source>
</evidence>
<organism evidence="1">
    <name type="scientific">freshwater metagenome</name>
    <dbReference type="NCBI Taxonomy" id="449393"/>
    <lineage>
        <taxon>unclassified sequences</taxon>
        <taxon>metagenomes</taxon>
        <taxon>ecological metagenomes</taxon>
    </lineage>
</organism>
<accession>A0A6J6YL12</accession>
<dbReference type="AlphaFoldDB" id="A0A6J6YL12"/>
<proteinExistence type="predicted"/>
<sequence length="245" mass="26419">MSVQLADVSSRSVTETPSIRRDPIAQVVRLATRPVSVVWPRPTVDHWGRDQRLVEAIGPWANLRWDVSVGGEQLLPRAGALIIVNTRRFALTPISTAFALGEALHRPVRFVGRPDTVPFGPLLRRVGGLLAQPDEIAGALRDGQLVVLGSHGSANPRFAGAVDPQLVGAAIRENVPVHVAATLSTMVSRQARVEVVAALRSRKKRRGPLAEVELAEHAQRRLQDLLDEMGGTRTGVPGLGWLGEG</sequence>
<reference evidence="1" key="1">
    <citation type="submission" date="2020-05" db="EMBL/GenBank/DDBJ databases">
        <authorList>
            <person name="Chiriac C."/>
            <person name="Salcher M."/>
            <person name="Ghai R."/>
            <person name="Kavagutti S V."/>
        </authorList>
    </citation>
    <scope>NUCLEOTIDE SEQUENCE</scope>
</reference>
<name>A0A6J6YL12_9ZZZZ</name>
<protein>
    <submittedName>
        <fullName evidence="1">Unannotated protein</fullName>
    </submittedName>
</protein>